<dbReference type="AlphaFoldDB" id="A0A7J9D4L7"/>
<accession>A0A7J9D4L7</accession>
<gene>
    <name evidence="1" type="ORF">Gogos_022240</name>
</gene>
<keyword evidence="2" id="KW-1185">Reference proteome</keyword>
<proteinExistence type="predicted"/>
<dbReference type="Proteomes" id="UP000593579">
    <property type="component" value="Unassembled WGS sequence"/>
</dbReference>
<evidence type="ECO:0000313" key="2">
    <source>
        <dbReference type="Proteomes" id="UP000593579"/>
    </source>
</evidence>
<dbReference type="OrthoDB" id="10320119at2759"/>
<sequence>MAQPLGLKILPELLDLIVQNLVAVDEVGLGFLNGFNG</sequence>
<comment type="caution">
    <text evidence="1">The sequence shown here is derived from an EMBL/GenBank/DDBJ whole genome shotgun (WGS) entry which is preliminary data.</text>
</comment>
<protein>
    <submittedName>
        <fullName evidence="1">Uncharacterized protein</fullName>
    </submittedName>
</protein>
<evidence type="ECO:0000313" key="1">
    <source>
        <dbReference type="EMBL" id="MBA0755435.1"/>
    </source>
</evidence>
<reference evidence="1 2" key="1">
    <citation type="journal article" date="2019" name="Genome Biol. Evol.">
        <title>Insights into the evolution of the New World diploid cottons (Gossypium, subgenus Houzingenia) based on genome sequencing.</title>
        <authorList>
            <person name="Grover C.E."/>
            <person name="Arick M.A. 2nd"/>
            <person name="Thrash A."/>
            <person name="Conover J.L."/>
            <person name="Sanders W.S."/>
            <person name="Peterson D.G."/>
            <person name="Frelichowski J.E."/>
            <person name="Scheffler J.A."/>
            <person name="Scheffler B.E."/>
            <person name="Wendel J.F."/>
        </authorList>
    </citation>
    <scope>NUCLEOTIDE SEQUENCE [LARGE SCALE GENOMIC DNA]</scope>
    <source>
        <strain evidence="1">5</strain>
        <tissue evidence="1">Leaf</tissue>
    </source>
</reference>
<dbReference type="EMBL" id="JABEZY010269570">
    <property type="protein sequence ID" value="MBA0755435.1"/>
    <property type="molecule type" value="Genomic_DNA"/>
</dbReference>
<feature type="non-terminal residue" evidence="1">
    <location>
        <position position="37"/>
    </location>
</feature>
<name>A0A7J9D4L7_GOSGO</name>
<organism evidence="1 2">
    <name type="scientific">Gossypium gossypioides</name>
    <name type="common">Mexican cotton</name>
    <name type="synonym">Selera gossypioides</name>
    <dbReference type="NCBI Taxonomy" id="34282"/>
    <lineage>
        <taxon>Eukaryota</taxon>
        <taxon>Viridiplantae</taxon>
        <taxon>Streptophyta</taxon>
        <taxon>Embryophyta</taxon>
        <taxon>Tracheophyta</taxon>
        <taxon>Spermatophyta</taxon>
        <taxon>Magnoliopsida</taxon>
        <taxon>eudicotyledons</taxon>
        <taxon>Gunneridae</taxon>
        <taxon>Pentapetalae</taxon>
        <taxon>rosids</taxon>
        <taxon>malvids</taxon>
        <taxon>Malvales</taxon>
        <taxon>Malvaceae</taxon>
        <taxon>Malvoideae</taxon>
        <taxon>Gossypium</taxon>
    </lineage>
</organism>